<dbReference type="EMBL" id="QOVF01000003">
    <property type="protein sequence ID" value="KAA0694287.1"/>
    <property type="molecule type" value="Genomic_DNA"/>
</dbReference>
<dbReference type="Pfam" id="PF03280">
    <property type="entry name" value="Lipase_chap"/>
    <property type="match status" value="1"/>
</dbReference>
<gene>
    <name evidence="16" type="primary">lifO</name>
    <name evidence="17" type="ORF">DT594_13410</name>
</gene>
<keyword evidence="8 16" id="KW-0442">Lipid degradation</keyword>
<keyword evidence="6 16" id="KW-0997">Cell inner membrane</keyword>
<comment type="function">
    <text evidence="1 16">May be involved in the folding of the extracellular lipase during its passage through the periplasm.</text>
</comment>
<comment type="subcellular location">
    <subcellularLocation>
        <location evidence="2">Cell inner membrane</location>
        <topology evidence="2">Single-pass membrane protein</topology>
        <orientation evidence="2">Periplasmic side</orientation>
    </subcellularLocation>
</comment>
<dbReference type="Proteomes" id="UP000463138">
    <property type="component" value="Unassembled WGS sequence"/>
</dbReference>
<keyword evidence="12 16" id="KW-0143">Chaperone</keyword>
<dbReference type="InterPro" id="IPR004961">
    <property type="entry name" value="Lipase_chaperone"/>
</dbReference>
<dbReference type="GO" id="GO:0005886">
    <property type="term" value="C:plasma membrane"/>
    <property type="evidence" value="ECO:0007669"/>
    <property type="project" value="UniProtKB-SubCell"/>
</dbReference>
<organism evidence="17 18">
    <name type="scientific">Halopseudomonas laoshanensis</name>
    <dbReference type="NCBI Taxonomy" id="2268758"/>
    <lineage>
        <taxon>Bacteria</taxon>
        <taxon>Pseudomonadati</taxon>
        <taxon>Pseudomonadota</taxon>
        <taxon>Gammaproteobacteria</taxon>
        <taxon>Pseudomonadales</taxon>
        <taxon>Pseudomonadaceae</taxon>
        <taxon>Halopseudomonas</taxon>
    </lineage>
</organism>
<evidence type="ECO:0000256" key="13">
    <source>
        <dbReference type="ARBA" id="ARBA00030948"/>
    </source>
</evidence>
<evidence type="ECO:0000256" key="16">
    <source>
        <dbReference type="HAMAP-Rule" id="MF_00790"/>
    </source>
</evidence>
<proteinExistence type="inferred from homology"/>
<evidence type="ECO:0000256" key="9">
    <source>
        <dbReference type="ARBA" id="ARBA00022989"/>
    </source>
</evidence>
<evidence type="ECO:0000256" key="7">
    <source>
        <dbReference type="ARBA" id="ARBA00022692"/>
    </source>
</evidence>
<evidence type="ECO:0000313" key="17">
    <source>
        <dbReference type="EMBL" id="KAA0694287.1"/>
    </source>
</evidence>
<keyword evidence="5 16" id="KW-1003">Cell membrane</keyword>
<evidence type="ECO:0000256" key="6">
    <source>
        <dbReference type="ARBA" id="ARBA00022519"/>
    </source>
</evidence>
<evidence type="ECO:0000256" key="3">
    <source>
        <dbReference type="ARBA" id="ARBA00010358"/>
    </source>
</evidence>
<dbReference type="OrthoDB" id="7025807at2"/>
<evidence type="ECO:0000256" key="5">
    <source>
        <dbReference type="ARBA" id="ARBA00022475"/>
    </source>
</evidence>
<dbReference type="GO" id="GO:0006457">
    <property type="term" value="P:protein folding"/>
    <property type="evidence" value="ECO:0007669"/>
    <property type="project" value="UniProtKB-UniRule"/>
</dbReference>
<evidence type="ECO:0000256" key="1">
    <source>
        <dbReference type="ARBA" id="ARBA00003280"/>
    </source>
</evidence>
<evidence type="ECO:0000256" key="2">
    <source>
        <dbReference type="ARBA" id="ARBA00004383"/>
    </source>
</evidence>
<keyword evidence="9 16" id="KW-1133">Transmembrane helix</keyword>
<sequence length="333" mass="37349">MKVLIYLPFAAAALLVGWQLLAPEDAVVTERAKAPPAAAPAPTYESMQHIPNRLGLAAPTDGIESLRETEVDGTLEVDAQGNLVISEQLRHLFDYFFTAVGEISFEEAAERIRIYLASQLQDPALGQSLALLQNYIDYKTALVELEQGFPVVADIAGLRARQDEVQRLRARLFSPEAHAAFFAAEEIYNHFTLERLAILQDPNLTDDDKAAMIENLRQSLPDAVQDVLIPQIHQELTVQTEQLLEQGADPSEVRELRLSLVGPEATGRLEDLDQERQQWQQRMDDFSAEREEILSYQGLAEDDKQAAIEELLENRFNANERLRVSSLLDMTAE</sequence>
<keyword evidence="18" id="KW-1185">Reference proteome</keyword>
<evidence type="ECO:0000256" key="12">
    <source>
        <dbReference type="ARBA" id="ARBA00023186"/>
    </source>
</evidence>
<evidence type="ECO:0000256" key="8">
    <source>
        <dbReference type="ARBA" id="ARBA00022963"/>
    </source>
</evidence>
<dbReference type="GO" id="GO:0051082">
    <property type="term" value="F:unfolded protein binding"/>
    <property type="evidence" value="ECO:0007669"/>
    <property type="project" value="UniProtKB-UniRule"/>
</dbReference>
<dbReference type="NCBIfam" id="NF002334">
    <property type="entry name" value="PRK01294.1-2"/>
    <property type="match status" value="1"/>
</dbReference>
<evidence type="ECO:0000256" key="4">
    <source>
        <dbReference type="ARBA" id="ARBA00019692"/>
    </source>
</evidence>
<evidence type="ECO:0000256" key="14">
    <source>
        <dbReference type="ARBA" id="ARBA00031542"/>
    </source>
</evidence>
<dbReference type="RefSeq" id="WP_149333115.1">
    <property type="nucleotide sequence ID" value="NZ_QOVF01000003.1"/>
</dbReference>
<dbReference type="HAMAP" id="MF_00790">
    <property type="entry name" value="Lipase_chap"/>
    <property type="match status" value="1"/>
</dbReference>
<evidence type="ECO:0000256" key="10">
    <source>
        <dbReference type="ARBA" id="ARBA00023098"/>
    </source>
</evidence>
<protein>
    <recommendedName>
        <fullName evidence="4 16">Lipase chaperone</fullName>
    </recommendedName>
    <alternativeName>
        <fullName evidence="16">Lipase activator protein</fullName>
    </alternativeName>
    <alternativeName>
        <fullName evidence="15 16">Lipase foldase</fullName>
    </alternativeName>
    <alternativeName>
        <fullName evidence="13 16">Lipase helper protein</fullName>
    </alternativeName>
    <alternativeName>
        <fullName evidence="14 16">Lipase modulator</fullName>
    </alternativeName>
</protein>
<evidence type="ECO:0000256" key="11">
    <source>
        <dbReference type="ARBA" id="ARBA00023136"/>
    </source>
</evidence>
<evidence type="ECO:0000313" key="18">
    <source>
        <dbReference type="Proteomes" id="UP000463138"/>
    </source>
</evidence>
<reference evidence="17 18" key="1">
    <citation type="submission" date="2018-07" db="EMBL/GenBank/DDBJ databases">
        <title>Pseudomonas laoshanensis sp. nov., isolated from soil.</title>
        <authorList>
            <person name="Sun J."/>
            <person name="Yu L."/>
            <person name="Wang M."/>
            <person name="Zhang C."/>
        </authorList>
    </citation>
    <scope>NUCLEOTIDE SEQUENCE [LARGE SCALE GENOMIC DNA]</scope>
    <source>
        <strain evidence="17 18">Y22</strain>
    </source>
</reference>
<comment type="similarity">
    <text evidence="3 16">Belongs to the lipase chaperone family.</text>
</comment>
<dbReference type="GO" id="GO:0016042">
    <property type="term" value="P:lipid catabolic process"/>
    <property type="evidence" value="ECO:0007669"/>
    <property type="project" value="UniProtKB-UniRule"/>
</dbReference>
<dbReference type="AlphaFoldDB" id="A0A7V7KXB5"/>
<keyword evidence="7 16" id="KW-0812">Transmembrane</keyword>
<evidence type="ECO:0000256" key="15">
    <source>
        <dbReference type="ARBA" id="ARBA00033028"/>
    </source>
</evidence>
<keyword evidence="11 16" id="KW-0472">Membrane</keyword>
<dbReference type="SUPFAM" id="SSF158855">
    <property type="entry name" value="Lipase chaperone-like"/>
    <property type="match status" value="1"/>
</dbReference>
<comment type="caution">
    <text evidence="17">The sequence shown here is derived from an EMBL/GenBank/DDBJ whole genome shotgun (WGS) entry which is preliminary data.</text>
</comment>
<name>A0A7V7KXB5_9GAMM</name>
<accession>A0A7V7KXB5</accession>
<keyword evidence="10 16" id="KW-0443">Lipid metabolism</keyword>